<feature type="compositionally biased region" description="Low complexity" evidence="1">
    <location>
        <begin position="337"/>
        <end position="346"/>
    </location>
</feature>
<feature type="transmembrane region" description="Helical" evidence="2">
    <location>
        <begin position="74"/>
        <end position="96"/>
    </location>
</feature>
<dbReference type="EMBL" id="JAPEVG010000017">
    <property type="protein sequence ID" value="KAJ8496174.1"/>
    <property type="molecule type" value="Genomic_DNA"/>
</dbReference>
<evidence type="ECO:0000313" key="3">
    <source>
        <dbReference type="EMBL" id="KAJ8496174.1"/>
    </source>
</evidence>
<keyword evidence="4" id="KW-1185">Reference proteome</keyword>
<feature type="transmembrane region" description="Helical" evidence="2">
    <location>
        <begin position="276"/>
        <end position="294"/>
    </location>
</feature>
<sequence>MEFDHEPPSIASQLRDFYGSANAMDRRIRALSPEWYTLRSSMTDAIAYTFSLAIFMPIFAVVVYILISKRWRDSTAVIVLFFLVPECITLVMGWLFTLSRVAQVYSVLDGDMAFIRSGYDNLVESALSWNPPQLQVNDGPLGGYVMHECVATTVFTADSLMRVAVLCGFVLWSFTRDKDRKSWVATALVVVPFLATCASATMHVYSTCGPAGNTPNNLRQAWAAVSTPIRLDATTTNFTRLSTLISTVMFVQWLWQDRAAIMAQLSGDGSFQLMRYMGFTFLLPVLVNELWASVYRSYGNVNDNTALSYAFFSVTNSIIPQLTGIYPGLSVVYRRLSQSSPTPSSSDDPKTSVDLEQPSHSSGDVGASEKRPSETTSAS</sequence>
<dbReference type="Proteomes" id="UP001215151">
    <property type="component" value="Unassembled WGS sequence"/>
</dbReference>
<gene>
    <name evidence="3" type="ORF">ONZ51_g1289</name>
</gene>
<feature type="transmembrane region" description="Helical" evidence="2">
    <location>
        <begin position="45"/>
        <end position="67"/>
    </location>
</feature>
<evidence type="ECO:0000256" key="2">
    <source>
        <dbReference type="SAM" id="Phobius"/>
    </source>
</evidence>
<reference evidence="3" key="1">
    <citation type="submission" date="2022-11" db="EMBL/GenBank/DDBJ databases">
        <title>Genome Sequence of Cubamyces cubensis.</title>
        <authorList>
            <person name="Buettner E."/>
        </authorList>
    </citation>
    <scope>NUCLEOTIDE SEQUENCE</scope>
    <source>
        <strain evidence="3">MPL-01</strain>
    </source>
</reference>
<organism evidence="3 4">
    <name type="scientific">Trametes cubensis</name>
    <dbReference type="NCBI Taxonomy" id="1111947"/>
    <lineage>
        <taxon>Eukaryota</taxon>
        <taxon>Fungi</taxon>
        <taxon>Dikarya</taxon>
        <taxon>Basidiomycota</taxon>
        <taxon>Agaricomycotina</taxon>
        <taxon>Agaricomycetes</taxon>
        <taxon>Polyporales</taxon>
        <taxon>Polyporaceae</taxon>
        <taxon>Trametes</taxon>
    </lineage>
</organism>
<comment type="caution">
    <text evidence="3">The sequence shown here is derived from an EMBL/GenBank/DDBJ whole genome shotgun (WGS) entry which is preliminary data.</text>
</comment>
<feature type="transmembrane region" description="Helical" evidence="2">
    <location>
        <begin position="184"/>
        <end position="205"/>
    </location>
</feature>
<accession>A0AAD7U1X4</accession>
<evidence type="ECO:0000256" key="1">
    <source>
        <dbReference type="SAM" id="MobiDB-lite"/>
    </source>
</evidence>
<feature type="region of interest" description="Disordered" evidence="1">
    <location>
        <begin position="337"/>
        <end position="379"/>
    </location>
</feature>
<keyword evidence="2" id="KW-0812">Transmembrane</keyword>
<keyword evidence="2" id="KW-0472">Membrane</keyword>
<feature type="transmembrane region" description="Helical" evidence="2">
    <location>
        <begin position="306"/>
        <end position="329"/>
    </location>
</feature>
<name>A0AAD7U1X4_9APHY</name>
<feature type="transmembrane region" description="Helical" evidence="2">
    <location>
        <begin position="150"/>
        <end position="172"/>
    </location>
</feature>
<evidence type="ECO:0000313" key="4">
    <source>
        <dbReference type="Proteomes" id="UP001215151"/>
    </source>
</evidence>
<dbReference type="AlphaFoldDB" id="A0AAD7U1X4"/>
<feature type="transmembrane region" description="Helical" evidence="2">
    <location>
        <begin position="238"/>
        <end position="255"/>
    </location>
</feature>
<keyword evidence="2" id="KW-1133">Transmembrane helix</keyword>
<protein>
    <submittedName>
        <fullName evidence="3">Uncharacterized protein</fullName>
    </submittedName>
</protein>
<proteinExistence type="predicted"/>